<comment type="caution">
    <text evidence="1">The sequence shown here is derived from an EMBL/GenBank/DDBJ whole genome shotgun (WGS) entry which is preliminary data.</text>
</comment>
<gene>
    <name evidence="1" type="ORF">GCM10025868_21350</name>
</gene>
<proteinExistence type="predicted"/>
<dbReference type="InterPro" id="IPR014746">
    <property type="entry name" value="Gln_synth/guanido_kin_cat_dom"/>
</dbReference>
<name>A0ABQ6JI22_9ACTN</name>
<evidence type="ECO:0000313" key="2">
    <source>
        <dbReference type="Proteomes" id="UP001157017"/>
    </source>
</evidence>
<dbReference type="EMBL" id="BSUZ01000001">
    <property type="protein sequence ID" value="GMA86885.1"/>
    <property type="molecule type" value="Genomic_DNA"/>
</dbReference>
<dbReference type="Gene3D" id="3.30.590.20">
    <property type="match status" value="1"/>
</dbReference>
<protein>
    <submittedName>
        <fullName evidence="1">Uncharacterized protein</fullName>
    </submittedName>
</protein>
<keyword evidence="2" id="KW-1185">Reference proteome</keyword>
<organism evidence="1 2">
    <name type="scientific">Angustibacter aerolatus</name>
    <dbReference type="NCBI Taxonomy" id="1162965"/>
    <lineage>
        <taxon>Bacteria</taxon>
        <taxon>Bacillati</taxon>
        <taxon>Actinomycetota</taxon>
        <taxon>Actinomycetes</taxon>
        <taxon>Kineosporiales</taxon>
        <taxon>Kineosporiaceae</taxon>
    </lineage>
</organism>
<dbReference type="SUPFAM" id="SSF55931">
    <property type="entry name" value="Glutamine synthetase/guanido kinase"/>
    <property type="match status" value="1"/>
</dbReference>
<dbReference type="Proteomes" id="UP001157017">
    <property type="component" value="Unassembled WGS sequence"/>
</dbReference>
<reference evidence="2" key="1">
    <citation type="journal article" date="2019" name="Int. J. Syst. Evol. Microbiol.">
        <title>The Global Catalogue of Microorganisms (GCM) 10K type strain sequencing project: providing services to taxonomists for standard genome sequencing and annotation.</title>
        <authorList>
            <consortium name="The Broad Institute Genomics Platform"/>
            <consortium name="The Broad Institute Genome Sequencing Center for Infectious Disease"/>
            <person name="Wu L."/>
            <person name="Ma J."/>
        </authorList>
    </citation>
    <scope>NUCLEOTIDE SEQUENCE [LARGE SCALE GENOMIC DNA]</scope>
    <source>
        <strain evidence="2">NBRC 108730</strain>
    </source>
</reference>
<sequence length="69" mass="7011">MLDALVEHVRPALKAAGDETLVDAGVARVLARGTGADRQRAVLRARGGPAAVVHDAVALTAGAPWTSIT</sequence>
<accession>A0ABQ6JI22</accession>
<evidence type="ECO:0000313" key="1">
    <source>
        <dbReference type="EMBL" id="GMA86885.1"/>
    </source>
</evidence>